<name>A0A931HR01_9BACI</name>
<dbReference type="RefSeq" id="WP_197315263.1">
    <property type="nucleotide sequence ID" value="NZ_JADZSC010000001.1"/>
</dbReference>
<evidence type="ECO:0000313" key="2">
    <source>
        <dbReference type="EMBL" id="MBH0228605.1"/>
    </source>
</evidence>
<reference evidence="2 3" key="1">
    <citation type="journal article" date="2005" name="Int. J. Syst. Evol. Microbiol.">
        <title>Halobacillus yeomjeoni sp. nov., isolated from a marine solar saltern in Korea.</title>
        <authorList>
            <person name="Yoon J.H."/>
            <person name="Kang S.J."/>
            <person name="Lee C.H."/>
            <person name="Oh H.W."/>
            <person name="Oh T.K."/>
        </authorList>
    </citation>
    <scope>NUCLEOTIDE SEQUENCE [LARGE SCALE GENOMIC DNA]</scope>
    <source>
        <strain evidence="2 3">KCTC 3957</strain>
    </source>
</reference>
<comment type="caution">
    <text evidence="2">The sequence shown here is derived from an EMBL/GenBank/DDBJ whole genome shotgun (WGS) entry which is preliminary data.</text>
</comment>
<proteinExistence type="predicted"/>
<dbReference type="AlphaFoldDB" id="A0A931HR01"/>
<keyword evidence="3" id="KW-1185">Reference proteome</keyword>
<evidence type="ECO:0000259" key="1">
    <source>
        <dbReference type="Pfam" id="PF12671"/>
    </source>
</evidence>
<dbReference type="Proteomes" id="UP000614490">
    <property type="component" value="Unassembled WGS sequence"/>
</dbReference>
<dbReference type="Pfam" id="PF12671">
    <property type="entry name" value="Amidase_6"/>
    <property type="match status" value="1"/>
</dbReference>
<evidence type="ECO:0000313" key="3">
    <source>
        <dbReference type="Proteomes" id="UP000614490"/>
    </source>
</evidence>
<feature type="domain" description="Putative amidase" evidence="1">
    <location>
        <begin position="129"/>
        <end position="282"/>
    </location>
</feature>
<dbReference type="PANTHER" id="PTHR40032">
    <property type="entry name" value="EXPORTED PROTEIN-RELATED"/>
    <property type="match status" value="1"/>
</dbReference>
<dbReference type="PANTHER" id="PTHR40032:SF1">
    <property type="entry name" value="EXPORTED PROTEIN"/>
    <property type="match status" value="1"/>
</dbReference>
<protein>
    <submittedName>
        <fullName evidence="2">Amidase domain-containing protein</fullName>
    </submittedName>
</protein>
<sequence length="287" mass="34063">MSHTHQLQLYWEKVAHHLLDQDQETWLQRKVKGMEERGERIMRVTFRIHPYHRMAYERHTSYRYLLSLSILIQNGRHYYLEEGVHEGSATFLKDKMLGHRVTTETICPPEEVGFSEYVYREDERIPSFSYDRREAVRYAERWWDDANPAYPQFENDCTNFVSQCLRAGGLPTWGVPHQTRGWWYQNGKWSYSWSVAHAFKWYLSGSTKGQVAKEVFSADQLSPGDIICYDFQGNDRFDHNTIVVKLNKDGMPLVNAHTTNSRHRYWDYKDSTAYTPDIEYKFYTIGG</sequence>
<organism evidence="2 3">
    <name type="scientific">Halobacillus yeomjeoni</name>
    <dbReference type="NCBI Taxonomy" id="311194"/>
    <lineage>
        <taxon>Bacteria</taxon>
        <taxon>Bacillati</taxon>
        <taxon>Bacillota</taxon>
        <taxon>Bacilli</taxon>
        <taxon>Bacillales</taxon>
        <taxon>Bacillaceae</taxon>
        <taxon>Halobacillus</taxon>
    </lineage>
</organism>
<gene>
    <name evidence="2" type="ORF">H0267_00150</name>
</gene>
<dbReference type="InterPro" id="IPR024301">
    <property type="entry name" value="Amidase_6"/>
</dbReference>
<dbReference type="EMBL" id="JADZSC010000001">
    <property type="protein sequence ID" value="MBH0228605.1"/>
    <property type="molecule type" value="Genomic_DNA"/>
</dbReference>
<accession>A0A931HR01</accession>
<dbReference type="Gene3D" id="3.90.1720.10">
    <property type="entry name" value="endopeptidase domain like (from Nostoc punctiforme)"/>
    <property type="match status" value="1"/>
</dbReference>